<name>A0ABQ8SUN1_PERAM</name>
<feature type="compositionally biased region" description="Gly residues" evidence="1">
    <location>
        <begin position="145"/>
        <end position="155"/>
    </location>
</feature>
<protein>
    <submittedName>
        <fullName evidence="2">Uncharacterized protein</fullName>
    </submittedName>
</protein>
<evidence type="ECO:0000313" key="2">
    <source>
        <dbReference type="EMBL" id="KAJ4437431.1"/>
    </source>
</evidence>
<gene>
    <name evidence="2" type="ORF">ANN_17575</name>
</gene>
<proteinExistence type="predicted"/>
<reference evidence="2 3" key="1">
    <citation type="journal article" date="2022" name="Allergy">
        <title>Genome assembly and annotation of Periplaneta americana reveal a comprehensive cockroach allergen profile.</title>
        <authorList>
            <person name="Wang L."/>
            <person name="Xiong Q."/>
            <person name="Saelim N."/>
            <person name="Wang L."/>
            <person name="Nong W."/>
            <person name="Wan A.T."/>
            <person name="Shi M."/>
            <person name="Liu X."/>
            <person name="Cao Q."/>
            <person name="Hui J.H.L."/>
            <person name="Sookrung N."/>
            <person name="Leung T.F."/>
            <person name="Tungtrongchitr A."/>
            <person name="Tsui S.K.W."/>
        </authorList>
    </citation>
    <scope>NUCLEOTIDE SEQUENCE [LARGE SCALE GENOMIC DNA]</scope>
    <source>
        <strain evidence="2">PWHHKU_190912</strain>
    </source>
</reference>
<comment type="caution">
    <text evidence="2">The sequence shown here is derived from an EMBL/GenBank/DDBJ whole genome shotgun (WGS) entry which is preliminary data.</text>
</comment>
<accession>A0ABQ8SUN1</accession>
<feature type="compositionally biased region" description="Basic and acidic residues" evidence="1">
    <location>
        <begin position="28"/>
        <end position="46"/>
    </location>
</feature>
<evidence type="ECO:0000313" key="3">
    <source>
        <dbReference type="Proteomes" id="UP001148838"/>
    </source>
</evidence>
<organism evidence="2 3">
    <name type="scientific">Periplaneta americana</name>
    <name type="common">American cockroach</name>
    <name type="synonym">Blatta americana</name>
    <dbReference type="NCBI Taxonomy" id="6978"/>
    <lineage>
        <taxon>Eukaryota</taxon>
        <taxon>Metazoa</taxon>
        <taxon>Ecdysozoa</taxon>
        <taxon>Arthropoda</taxon>
        <taxon>Hexapoda</taxon>
        <taxon>Insecta</taxon>
        <taxon>Pterygota</taxon>
        <taxon>Neoptera</taxon>
        <taxon>Polyneoptera</taxon>
        <taxon>Dictyoptera</taxon>
        <taxon>Blattodea</taxon>
        <taxon>Blattoidea</taxon>
        <taxon>Blattidae</taxon>
        <taxon>Blattinae</taxon>
        <taxon>Periplaneta</taxon>
    </lineage>
</organism>
<feature type="compositionally biased region" description="Acidic residues" evidence="1">
    <location>
        <begin position="47"/>
        <end position="61"/>
    </location>
</feature>
<evidence type="ECO:0000256" key="1">
    <source>
        <dbReference type="SAM" id="MobiDB-lite"/>
    </source>
</evidence>
<feature type="compositionally biased region" description="Basic and acidic residues" evidence="1">
    <location>
        <begin position="62"/>
        <end position="78"/>
    </location>
</feature>
<sequence>MAGLCEGGNEPSGSLKAICNVSNCIGRSEKNQEDEEKKKEEKWEIEVEKEEEGEDDEGEDEGTMHDARTCKLVSKSETEVTGGQEGRTQARGTGNMCPGVELTDEGMYGLCLRVVNPEQLAVSCSVNDRRPQHRADPKQLRTTLDGGGDDQPGVT</sequence>
<feature type="region of interest" description="Disordered" evidence="1">
    <location>
        <begin position="125"/>
        <end position="155"/>
    </location>
</feature>
<dbReference type="Proteomes" id="UP001148838">
    <property type="component" value="Unassembled WGS sequence"/>
</dbReference>
<feature type="compositionally biased region" description="Basic and acidic residues" evidence="1">
    <location>
        <begin position="127"/>
        <end position="139"/>
    </location>
</feature>
<feature type="region of interest" description="Disordered" evidence="1">
    <location>
        <begin position="28"/>
        <end position="97"/>
    </location>
</feature>
<dbReference type="EMBL" id="JAJSOF020000021">
    <property type="protein sequence ID" value="KAJ4437431.1"/>
    <property type="molecule type" value="Genomic_DNA"/>
</dbReference>
<keyword evidence="3" id="KW-1185">Reference proteome</keyword>